<dbReference type="PANTHER" id="PTHR34107:SF1">
    <property type="entry name" value="SLL0198 PROTEIN"/>
    <property type="match status" value="1"/>
</dbReference>
<accession>A0A6J4TVD2</accession>
<dbReference type="Pfam" id="PF05685">
    <property type="entry name" value="Uma2"/>
    <property type="match status" value="1"/>
</dbReference>
<reference evidence="2" key="1">
    <citation type="submission" date="2020-02" db="EMBL/GenBank/DDBJ databases">
        <authorList>
            <person name="Meier V. D."/>
        </authorList>
    </citation>
    <scope>NUCLEOTIDE SEQUENCE</scope>
    <source>
        <strain evidence="2">AVDCRST_MAG73</strain>
    </source>
</reference>
<sequence>MTATALFTLEDVERLPDDAHRYDVIRGELIRLAAATAKHGRSANNIHLDMGLFARDRGLGRVYSAETGFVLSRDPLTLLCPDVAFVRANRVPSWDDDEGFFPGPPDLAVEIRSPSETGPDVARKVGEYLAAGTTLVWYADPPHRVVDVHRSGRAPMTLGNGDALDGEDVLPGFRLPVAHVFR</sequence>
<gene>
    <name evidence="2" type="ORF">AVDCRST_MAG73-1126</name>
</gene>
<proteinExistence type="predicted"/>
<dbReference type="AlphaFoldDB" id="A0A6J4TVD2"/>
<feature type="domain" description="Putative restriction endonuclease" evidence="1">
    <location>
        <begin position="9"/>
        <end position="178"/>
    </location>
</feature>
<organism evidence="2">
    <name type="scientific">uncultured Thermomicrobiales bacterium</name>
    <dbReference type="NCBI Taxonomy" id="1645740"/>
    <lineage>
        <taxon>Bacteria</taxon>
        <taxon>Pseudomonadati</taxon>
        <taxon>Thermomicrobiota</taxon>
        <taxon>Thermomicrobia</taxon>
        <taxon>Thermomicrobiales</taxon>
        <taxon>environmental samples</taxon>
    </lineage>
</organism>
<evidence type="ECO:0000259" key="1">
    <source>
        <dbReference type="Pfam" id="PF05685"/>
    </source>
</evidence>
<dbReference type="SUPFAM" id="SSF52980">
    <property type="entry name" value="Restriction endonuclease-like"/>
    <property type="match status" value="1"/>
</dbReference>
<dbReference type="PANTHER" id="PTHR34107">
    <property type="entry name" value="SLL0198 PROTEIN-RELATED"/>
    <property type="match status" value="1"/>
</dbReference>
<dbReference type="InterPro" id="IPR011335">
    <property type="entry name" value="Restrct_endonuc-II-like"/>
</dbReference>
<dbReference type="CDD" id="cd06260">
    <property type="entry name" value="DUF820-like"/>
    <property type="match status" value="1"/>
</dbReference>
<protein>
    <recommendedName>
        <fullName evidence="1">Putative restriction endonuclease domain-containing protein</fullName>
    </recommendedName>
</protein>
<dbReference type="Gene3D" id="3.90.1570.10">
    <property type="entry name" value="tt1808, chain A"/>
    <property type="match status" value="1"/>
</dbReference>
<dbReference type="InterPro" id="IPR008538">
    <property type="entry name" value="Uma2"/>
</dbReference>
<name>A0A6J4TVD2_9BACT</name>
<evidence type="ECO:0000313" key="2">
    <source>
        <dbReference type="EMBL" id="CAA9532937.1"/>
    </source>
</evidence>
<dbReference type="InterPro" id="IPR012296">
    <property type="entry name" value="Nuclease_put_TT1808"/>
</dbReference>
<dbReference type="EMBL" id="CADCWE010000067">
    <property type="protein sequence ID" value="CAA9532937.1"/>
    <property type="molecule type" value="Genomic_DNA"/>
</dbReference>